<keyword evidence="3" id="KW-1185">Reference proteome</keyword>
<dbReference type="EMBL" id="BX294144">
    <property type="protein sequence ID" value="CAD74939.1"/>
    <property type="molecule type" value="Genomic_DNA"/>
</dbReference>
<dbReference type="HOGENOM" id="CLU_2901232_0_0_0"/>
<dbReference type="InParanoid" id="Q7UPW9"/>
<proteinExistence type="predicted"/>
<reference evidence="2 3" key="1">
    <citation type="journal article" date="2003" name="Proc. Natl. Acad. Sci. U.S.A.">
        <title>Complete genome sequence of the marine planctomycete Pirellula sp. strain 1.</title>
        <authorList>
            <person name="Gloeckner F.O."/>
            <person name="Kube M."/>
            <person name="Bauer M."/>
            <person name="Teeling H."/>
            <person name="Lombardot T."/>
            <person name="Ludwig W."/>
            <person name="Gade D."/>
            <person name="Beck A."/>
            <person name="Borzym K."/>
            <person name="Heitmann K."/>
            <person name="Rabus R."/>
            <person name="Schlesner H."/>
            <person name="Amann R."/>
            <person name="Reinhardt R."/>
        </authorList>
    </citation>
    <scope>NUCLEOTIDE SEQUENCE [LARGE SCALE GENOMIC DNA]</scope>
    <source>
        <strain evidence="3">DSM 10527 / NCIMB 13988 / SH1</strain>
    </source>
</reference>
<dbReference type="KEGG" id="rba:RB6677"/>
<protein>
    <submittedName>
        <fullName evidence="2">Uncharacterized protein</fullName>
    </submittedName>
</protein>
<organism evidence="2 3">
    <name type="scientific">Rhodopirellula baltica (strain DSM 10527 / NCIMB 13988 / SH1)</name>
    <dbReference type="NCBI Taxonomy" id="243090"/>
    <lineage>
        <taxon>Bacteria</taxon>
        <taxon>Pseudomonadati</taxon>
        <taxon>Planctomycetota</taxon>
        <taxon>Planctomycetia</taxon>
        <taxon>Pirellulales</taxon>
        <taxon>Pirellulaceae</taxon>
        <taxon>Rhodopirellula</taxon>
    </lineage>
</organism>
<sequence length="62" mass="7075">MPIGWKTQRFHEVDSGRRRAAPHDEGGATITHSKFAIPSARQLEKRRQPRKLPKSRGRAVSE</sequence>
<name>Q7UPW9_RHOBA</name>
<evidence type="ECO:0000313" key="3">
    <source>
        <dbReference type="Proteomes" id="UP000001025"/>
    </source>
</evidence>
<evidence type="ECO:0000313" key="2">
    <source>
        <dbReference type="EMBL" id="CAD74939.1"/>
    </source>
</evidence>
<accession>Q7UPW9</accession>
<dbReference type="PATRIC" id="fig|243090.15.peg.3235"/>
<feature type="compositionally biased region" description="Basic residues" evidence="1">
    <location>
        <begin position="47"/>
        <end position="62"/>
    </location>
</feature>
<dbReference type="STRING" id="243090.RB6677"/>
<gene>
    <name evidence="2" type="ordered locus">RB6677</name>
</gene>
<feature type="region of interest" description="Disordered" evidence="1">
    <location>
        <begin position="1"/>
        <end position="62"/>
    </location>
</feature>
<dbReference type="AlphaFoldDB" id="Q7UPW9"/>
<feature type="compositionally biased region" description="Basic and acidic residues" evidence="1">
    <location>
        <begin position="9"/>
        <end position="26"/>
    </location>
</feature>
<dbReference type="Proteomes" id="UP000001025">
    <property type="component" value="Chromosome"/>
</dbReference>
<dbReference type="EnsemblBacteria" id="CAD74939">
    <property type="protein sequence ID" value="CAD74939"/>
    <property type="gene ID" value="RB6677"/>
</dbReference>
<evidence type="ECO:0000256" key="1">
    <source>
        <dbReference type="SAM" id="MobiDB-lite"/>
    </source>
</evidence>